<keyword evidence="1 2" id="KW-0349">Heme</keyword>
<dbReference type="Gene3D" id="1.10.630.10">
    <property type="entry name" value="Cytochrome P450"/>
    <property type="match status" value="1"/>
</dbReference>
<gene>
    <name evidence="3" type="ORF">CHLNCDRAFT_134405</name>
</gene>
<dbReference type="PANTHER" id="PTHR24301:SF2">
    <property type="entry name" value="THROMBOXANE-A SYNTHASE"/>
    <property type="match status" value="1"/>
</dbReference>
<dbReference type="EMBL" id="GL433845">
    <property type="protein sequence ID" value="EFN55197.1"/>
    <property type="molecule type" value="Genomic_DNA"/>
</dbReference>
<dbReference type="PRINTS" id="PR00463">
    <property type="entry name" value="EP450I"/>
</dbReference>
<dbReference type="InterPro" id="IPR017972">
    <property type="entry name" value="Cyt_P450_CS"/>
</dbReference>
<dbReference type="GO" id="GO:0005506">
    <property type="term" value="F:iron ion binding"/>
    <property type="evidence" value="ECO:0007669"/>
    <property type="project" value="InterPro"/>
</dbReference>
<dbReference type="Pfam" id="PF00067">
    <property type="entry name" value="p450"/>
    <property type="match status" value="3"/>
</dbReference>
<dbReference type="GeneID" id="17354688"/>
<dbReference type="InParanoid" id="E1ZFX5"/>
<dbReference type="Proteomes" id="UP000008141">
    <property type="component" value="Unassembled WGS sequence"/>
</dbReference>
<dbReference type="GO" id="GO:0020037">
    <property type="term" value="F:heme binding"/>
    <property type="evidence" value="ECO:0007669"/>
    <property type="project" value="InterPro"/>
</dbReference>
<dbReference type="AlphaFoldDB" id="E1ZFX5"/>
<dbReference type="FunCoup" id="E1ZFX5">
    <property type="interactions" value="105"/>
</dbReference>
<evidence type="ECO:0000313" key="4">
    <source>
        <dbReference type="Proteomes" id="UP000008141"/>
    </source>
</evidence>
<dbReference type="GO" id="GO:0016705">
    <property type="term" value="F:oxidoreductase activity, acting on paired donors, with incorporation or reduction of molecular oxygen"/>
    <property type="evidence" value="ECO:0007669"/>
    <property type="project" value="InterPro"/>
</dbReference>
<keyword evidence="1 2" id="KW-0479">Metal-binding</keyword>
<dbReference type="RefSeq" id="XP_005847299.1">
    <property type="nucleotide sequence ID" value="XM_005847237.1"/>
</dbReference>
<dbReference type="PRINTS" id="PR00385">
    <property type="entry name" value="P450"/>
</dbReference>
<feature type="binding site" description="axial binding residue" evidence="1">
    <location>
        <position position="487"/>
    </location>
    <ligand>
        <name>heme</name>
        <dbReference type="ChEBI" id="CHEBI:30413"/>
    </ligand>
    <ligandPart>
        <name>Fe</name>
        <dbReference type="ChEBI" id="CHEBI:18248"/>
    </ligandPart>
</feature>
<dbReference type="GO" id="GO:0004497">
    <property type="term" value="F:monooxygenase activity"/>
    <property type="evidence" value="ECO:0007669"/>
    <property type="project" value="UniProtKB-KW"/>
</dbReference>
<proteinExistence type="inferred from homology"/>
<dbReference type="InterPro" id="IPR001128">
    <property type="entry name" value="Cyt_P450"/>
</dbReference>
<dbReference type="STRING" id="554065.E1ZFX5"/>
<evidence type="ECO:0000256" key="2">
    <source>
        <dbReference type="RuleBase" id="RU000461"/>
    </source>
</evidence>
<comment type="similarity">
    <text evidence="2">Belongs to the cytochrome P450 family.</text>
</comment>
<keyword evidence="1 2" id="KW-0408">Iron</keyword>
<dbReference type="InterPro" id="IPR036396">
    <property type="entry name" value="Cyt_P450_sf"/>
</dbReference>
<evidence type="ECO:0000256" key="1">
    <source>
        <dbReference type="PIRSR" id="PIRSR602401-1"/>
    </source>
</evidence>
<dbReference type="PANTHER" id="PTHR24301">
    <property type="entry name" value="THROMBOXANE-A SYNTHASE"/>
    <property type="match status" value="1"/>
</dbReference>
<protein>
    <recommendedName>
        <fullName evidence="5">Cytochrome P450</fullName>
    </recommendedName>
</protein>
<keyword evidence="4" id="KW-1185">Reference proteome</keyword>
<evidence type="ECO:0000313" key="3">
    <source>
        <dbReference type="EMBL" id="EFN55197.1"/>
    </source>
</evidence>
<sequence length="544" mass="59507">MQMGPQGKIHEALQKWAAEYGSVFKYFLGRRPCIVITDPDLVRQICVKRFIDYHDRSLPALEMGAACDNHFQNSGILFARGKYWLGIRTACEPLFHSAALASYAPMMNQAIDELLGKMQAAAVSGEGICVSELLKAMSMDVIGTSAFGVEFGAQKEGSGSTLVKAAEAMFTPMGGLPFWAAILSFAVPDLRRVWYRLALLLNPKMINQTVADRRYLWGASQALLDSARKQATEAGATAGGQGPAAANGLRSSGEEGAKVAVESVAFQQAYKTYVAQVPPETSVVSRLKDAVNKQTGKQLSDLDICAQLFTFLLAGYETTSLALSYALYLLAQHPEHQRRIQQASGARGPAEVDALGQRELVYEDLAKLPYTEAAFQESMRLYPPVSSLIALVREAGHGGVDLDLTGGSRRSLATPAAGPTSVFIPGELLPLGCSDNCRVMFNIWTLHRDPRYWEAPEEFRPARFLPDEAASHHPGAYFPFGLGPRRCVGWRFALEEGVLCLARIFQRFELRLDAERHTGPLDLRSSVTLAPPKGIWLKVHGREA</sequence>
<dbReference type="PROSITE" id="PS00086">
    <property type="entry name" value="CYTOCHROME_P450"/>
    <property type="match status" value="1"/>
</dbReference>
<evidence type="ECO:0008006" key="5">
    <source>
        <dbReference type="Google" id="ProtNLM"/>
    </source>
</evidence>
<dbReference type="InterPro" id="IPR002401">
    <property type="entry name" value="Cyt_P450_E_grp-I"/>
</dbReference>
<keyword evidence="2" id="KW-0560">Oxidoreductase</keyword>
<dbReference type="SUPFAM" id="SSF48264">
    <property type="entry name" value="Cytochrome P450"/>
    <property type="match status" value="1"/>
</dbReference>
<dbReference type="KEGG" id="cvr:CHLNCDRAFT_134405"/>
<reference evidence="3 4" key="1">
    <citation type="journal article" date="2010" name="Plant Cell">
        <title>The Chlorella variabilis NC64A genome reveals adaptation to photosymbiosis, coevolution with viruses, and cryptic sex.</title>
        <authorList>
            <person name="Blanc G."/>
            <person name="Duncan G."/>
            <person name="Agarkova I."/>
            <person name="Borodovsky M."/>
            <person name="Gurnon J."/>
            <person name="Kuo A."/>
            <person name="Lindquist E."/>
            <person name="Lucas S."/>
            <person name="Pangilinan J."/>
            <person name="Polle J."/>
            <person name="Salamov A."/>
            <person name="Terry A."/>
            <person name="Yamada T."/>
            <person name="Dunigan D.D."/>
            <person name="Grigoriev I.V."/>
            <person name="Claverie J.M."/>
            <person name="Van Etten J.L."/>
        </authorList>
    </citation>
    <scope>NUCLEOTIDE SEQUENCE [LARGE SCALE GENOMIC DNA]</scope>
    <source>
        <strain evidence="3 4">NC64A</strain>
    </source>
</reference>
<organism evidence="4">
    <name type="scientific">Chlorella variabilis</name>
    <name type="common">Green alga</name>
    <dbReference type="NCBI Taxonomy" id="554065"/>
    <lineage>
        <taxon>Eukaryota</taxon>
        <taxon>Viridiplantae</taxon>
        <taxon>Chlorophyta</taxon>
        <taxon>core chlorophytes</taxon>
        <taxon>Trebouxiophyceae</taxon>
        <taxon>Chlorellales</taxon>
        <taxon>Chlorellaceae</taxon>
        <taxon>Chlorella clade</taxon>
        <taxon>Chlorella</taxon>
    </lineage>
</organism>
<accession>E1ZFX5</accession>
<dbReference type="eggNOG" id="KOG0158">
    <property type="taxonomic scope" value="Eukaryota"/>
</dbReference>
<keyword evidence="2" id="KW-0503">Monooxygenase</keyword>
<dbReference type="OMA" id="MESKMAV"/>
<name>E1ZFX5_CHLVA</name>
<dbReference type="OrthoDB" id="507451at2759"/>
<comment type="cofactor">
    <cofactor evidence="1">
        <name>heme</name>
        <dbReference type="ChEBI" id="CHEBI:30413"/>
    </cofactor>
</comment>